<evidence type="ECO:0000256" key="4">
    <source>
        <dbReference type="ARBA" id="ARBA00022989"/>
    </source>
</evidence>
<feature type="transmembrane region" description="Helical" evidence="7">
    <location>
        <begin position="54"/>
        <end position="72"/>
    </location>
</feature>
<dbReference type="SUPFAM" id="SSF103473">
    <property type="entry name" value="MFS general substrate transporter"/>
    <property type="match status" value="1"/>
</dbReference>
<dbReference type="EMBL" id="CP002666">
    <property type="protein sequence ID" value="AEE44283.1"/>
    <property type="molecule type" value="Genomic_DNA"/>
</dbReference>
<dbReference type="InterPro" id="IPR020846">
    <property type="entry name" value="MFS_dom"/>
</dbReference>
<feature type="transmembrane region" description="Helical" evidence="7">
    <location>
        <begin position="138"/>
        <end position="160"/>
    </location>
</feature>
<feature type="domain" description="Major facilitator superfamily (MFS) profile" evidence="8">
    <location>
        <begin position="17"/>
        <end position="400"/>
    </location>
</feature>
<dbReference type="InterPro" id="IPR011701">
    <property type="entry name" value="MFS"/>
</dbReference>
<feature type="transmembrane region" description="Helical" evidence="7">
    <location>
        <begin position="12"/>
        <end position="34"/>
    </location>
</feature>
<dbReference type="InterPro" id="IPR036259">
    <property type="entry name" value="MFS_trans_sf"/>
</dbReference>
<evidence type="ECO:0000256" key="7">
    <source>
        <dbReference type="SAM" id="Phobius"/>
    </source>
</evidence>
<protein>
    <submittedName>
        <fullName evidence="9">Major facilitator superfamily MFS_1</fullName>
    </submittedName>
</protein>
<dbReference type="AlphaFoldDB" id="F4H4T2"/>
<reference evidence="9 10" key="1">
    <citation type="submission" date="2011-04" db="EMBL/GenBank/DDBJ databases">
        <title>Complete sequence of Cellulomonas fimi ATCC 484.</title>
        <authorList>
            <consortium name="US DOE Joint Genome Institute"/>
            <person name="Lucas S."/>
            <person name="Han J."/>
            <person name="Lapidus A."/>
            <person name="Cheng J.-F."/>
            <person name="Goodwin L."/>
            <person name="Pitluck S."/>
            <person name="Peters L."/>
            <person name="Chertkov O."/>
            <person name="Detter J.C."/>
            <person name="Han C."/>
            <person name="Tapia R."/>
            <person name="Land M."/>
            <person name="Hauser L."/>
            <person name="Kyrpides N."/>
            <person name="Ivanova N."/>
            <person name="Ovchinnikova G."/>
            <person name="Pagani I."/>
            <person name="Mead D."/>
            <person name="Brumm P."/>
            <person name="Woyke T."/>
        </authorList>
    </citation>
    <scope>NUCLEOTIDE SEQUENCE [LARGE SCALE GENOMIC DNA]</scope>
    <source>
        <strain evidence="10">ATCC 484 / DSM 20113 / JCM 1341 / NBRC 15513 / NCIMB 8980 / NCTC 7547</strain>
    </source>
</reference>
<keyword evidence="3 7" id="KW-0812">Transmembrane</keyword>
<dbReference type="STRING" id="590998.Celf_0134"/>
<feature type="transmembrane region" description="Helical" evidence="7">
    <location>
        <begin position="311"/>
        <end position="337"/>
    </location>
</feature>
<feature type="transmembrane region" description="Helical" evidence="7">
    <location>
        <begin position="108"/>
        <end position="126"/>
    </location>
</feature>
<evidence type="ECO:0000313" key="9">
    <source>
        <dbReference type="EMBL" id="AEE44283.1"/>
    </source>
</evidence>
<dbReference type="Proteomes" id="UP000008460">
    <property type="component" value="Chromosome"/>
</dbReference>
<dbReference type="Gene3D" id="1.20.1250.20">
    <property type="entry name" value="MFS general substrate transporter like domains"/>
    <property type="match status" value="1"/>
</dbReference>
<keyword evidence="2" id="KW-1003">Cell membrane</keyword>
<evidence type="ECO:0000256" key="6">
    <source>
        <dbReference type="SAM" id="MobiDB-lite"/>
    </source>
</evidence>
<dbReference type="CDD" id="cd17324">
    <property type="entry name" value="MFS_NepI_like"/>
    <property type="match status" value="1"/>
</dbReference>
<feature type="transmembrane region" description="Helical" evidence="7">
    <location>
        <begin position="288"/>
        <end position="305"/>
    </location>
</feature>
<dbReference type="Pfam" id="PF07690">
    <property type="entry name" value="MFS_1"/>
    <property type="match status" value="1"/>
</dbReference>
<evidence type="ECO:0000313" key="10">
    <source>
        <dbReference type="Proteomes" id="UP000008460"/>
    </source>
</evidence>
<feature type="transmembrane region" description="Helical" evidence="7">
    <location>
        <begin position="172"/>
        <end position="191"/>
    </location>
</feature>
<dbReference type="InterPro" id="IPR050189">
    <property type="entry name" value="MFS_Efflux_Transporters"/>
</dbReference>
<feature type="transmembrane region" description="Helical" evidence="7">
    <location>
        <begin position="349"/>
        <end position="369"/>
    </location>
</feature>
<dbReference type="KEGG" id="cfi:Celf_0134"/>
<organism evidence="9 10">
    <name type="scientific">Cellulomonas fimi (strain ATCC 484 / DSM 20113 / JCM 1341 / CCUG 24087 / LMG 16345 / NBRC 15513 / NCIMB 8980 / NCTC 7547 / NRS-133)</name>
    <dbReference type="NCBI Taxonomy" id="590998"/>
    <lineage>
        <taxon>Bacteria</taxon>
        <taxon>Bacillati</taxon>
        <taxon>Actinomycetota</taxon>
        <taxon>Actinomycetes</taxon>
        <taxon>Micrococcales</taxon>
        <taxon>Cellulomonadaceae</taxon>
        <taxon>Cellulomonas</taxon>
    </lineage>
</organism>
<keyword evidence="5 7" id="KW-0472">Membrane</keyword>
<dbReference type="GO" id="GO:0022857">
    <property type="term" value="F:transmembrane transporter activity"/>
    <property type="evidence" value="ECO:0007669"/>
    <property type="project" value="InterPro"/>
</dbReference>
<name>F4H4T2_CELFA</name>
<evidence type="ECO:0000256" key="1">
    <source>
        <dbReference type="ARBA" id="ARBA00004651"/>
    </source>
</evidence>
<dbReference type="PANTHER" id="PTHR43124">
    <property type="entry name" value="PURINE EFFLUX PUMP PBUE"/>
    <property type="match status" value="1"/>
</dbReference>
<evidence type="ECO:0000259" key="8">
    <source>
        <dbReference type="PROSITE" id="PS50850"/>
    </source>
</evidence>
<dbReference type="HOGENOM" id="CLU_001265_61_1_11"/>
<evidence type="ECO:0000256" key="5">
    <source>
        <dbReference type="ARBA" id="ARBA00023136"/>
    </source>
</evidence>
<sequence>MSNSSVVGMDTRLPWPSLLVLGGATFVMVTGEMLPTAVLPEMSHDLGVAESRTGLLVSLWAATVVVATFPLVRLTARLDRRTVVVGALAVFAASSAGTALAPTYEVAAGARVVGAAATGLLWASVNAHTADVVHPTRLARAIAVVLGGATIGMVLGTPLASVVARVWDWRGAFGALAALAVVAAVLVRALVVGAPRAGAPGTAVGAPDGPAAASGRGALRPVLAVTALVGLVLVGHFAAFTFVTRLVEQPAARLPGGVSGLLLLFGVASAVGVAVVGRIGDRRLDTTLVVTTVLVAGSLAALLGVGGDPALATLVVVAWGLTTGALPPLAQAAILGLAGPAHRTTAGTLIPVVFNLGIAVGAALGSGIVERAGPDALPLPAAAVVLVAAAGLAGVARSARRTSGASVQRGARATDVEDARTAPSTR</sequence>
<dbReference type="PROSITE" id="PS50850">
    <property type="entry name" value="MFS"/>
    <property type="match status" value="1"/>
</dbReference>
<keyword evidence="4 7" id="KW-1133">Transmembrane helix</keyword>
<proteinExistence type="predicted"/>
<dbReference type="GO" id="GO:0005886">
    <property type="term" value="C:plasma membrane"/>
    <property type="evidence" value="ECO:0007669"/>
    <property type="project" value="UniProtKB-SubCell"/>
</dbReference>
<evidence type="ECO:0000256" key="2">
    <source>
        <dbReference type="ARBA" id="ARBA00022475"/>
    </source>
</evidence>
<feature type="transmembrane region" description="Helical" evidence="7">
    <location>
        <begin position="84"/>
        <end position="102"/>
    </location>
</feature>
<feature type="transmembrane region" description="Helical" evidence="7">
    <location>
        <begin position="256"/>
        <end position="276"/>
    </location>
</feature>
<feature type="region of interest" description="Disordered" evidence="6">
    <location>
        <begin position="403"/>
        <end position="426"/>
    </location>
</feature>
<evidence type="ECO:0000256" key="3">
    <source>
        <dbReference type="ARBA" id="ARBA00022692"/>
    </source>
</evidence>
<keyword evidence="10" id="KW-1185">Reference proteome</keyword>
<accession>F4H4T2</accession>
<comment type="subcellular location">
    <subcellularLocation>
        <location evidence="1">Cell membrane</location>
        <topology evidence="1">Multi-pass membrane protein</topology>
    </subcellularLocation>
</comment>
<gene>
    <name evidence="9" type="ordered locus">Celf_0134</name>
</gene>
<feature type="transmembrane region" description="Helical" evidence="7">
    <location>
        <begin position="222"/>
        <end position="244"/>
    </location>
</feature>
<feature type="transmembrane region" description="Helical" evidence="7">
    <location>
        <begin position="381"/>
        <end position="399"/>
    </location>
</feature>
<dbReference type="eggNOG" id="COG2814">
    <property type="taxonomic scope" value="Bacteria"/>
</dbReference>
<dbReference type="PANTHER" id="PTHR43124:SF3">
    <property type="entry name" value="CHLORAMPHENICOL EFFLUX PUMP RV0191"/>
    <property type="match status" value="1"/>
</dbReference>